<dbReference type="PANTHER" id="PTHR24276">
    <property type="entry name" value="POLYSERASE-RELATED"/>
    <property type="match status" value="1"/>
</dbReference>
<keyword evidence="6" id="KW-0732">Signal</keyword>
<dbReference type="GO" id="GO:0004252">
    <property type="term" value="F:serine-type endopeptidase activity"/>
    <property type="evidence" value="ECO:0007669"/>
    <property type="project" value="InterPro"/>
</dbReference>
<dbReference type="InterPro" id="IPR043504">
    <property type="entry name" value="Peptidase_S1_PA_chymotrypsin"/>
</dbReference>
<proteinExistence type="inferred from homology"/>
<organism evidence="8 9">
    <name type="scientific">Trichoplusia ni</name>
    <name type="common">Cabbage looper</name>
    <dbReference type="NCBI Taxonomy" id="7111"/>
    <lineage>
        <taxon>Eukaryota</taxon>
        <taxon>Metazoa</taxon>
        <taxon>Ecdysozoa</taxon>
        <taxon>Arthropoda</taxon>
        <taxon>Hexapoda</taxon>
        <taxon>Insecta</taxon>
        <taxon>Pterygota</taxon>
        <taxon>Neoptera</taxon>
        <taxon>Endopterygota</taxon>
        <taxon>Lepidoptera</taxon>
        <taxon>Glossata</taxon>
        <taxon>Ditrysia</taxon>
        <taxon>Noctuoidea</taxon>
        <taxon>Noctuidae</taxon>
        <taxon>Plusiinae</taxon>
        <taxon>Trichoplusia</taxon>
    </lineage>
</organism>
<dbReference type="SUPFAM" id="SSF50494">
    <property type="entry name" value="Trypsin-like serine proteases"/>
    <property type="match status" value="1"/>
</dbReference>
<dbReference type="SMART" id="SM00020">
    <property type="entry name" value="Tryp_SPc"/>
    <property type="match status" value="1"/>
</dbReference>
<keyword evidence="2" id="KW-0645">Protease</keyword>
<evidence type="ECO:0000256" key="4">
    <source>
        <dbReference type="ARBA" id="ARBA00022825"/>
    </source>
</evidence>
<name>A0A7E5W5U2_TRINI</name>
<evidence type="ECO:0000259" key="7">
    <source>
        <dbReference type="PROSITE" id="PS50240"/>
    </source>
</evidence>
<gene>
    <name evidence="9" type="primary">LOC113499662</name>
</gene>
<accession>A0A7E5W5U2</accession>
<dbReference type="PROSITE" id="PS50240">
    <property type="entry name" value="TRYPSIN_DOM"/>
    <property type="match status" value="1"/>
</dbReference>
<dbReference type="GeneID" id="113499662"/>
<keyword evidence="8" id="KW-1185">Reference proteome</keyword>
<feature type="signal peptide" evidence="6">
    <location>
        <begin position="1"/>
        <end position="18"/>
    </location>
</feature>
<dbReference type="InterPro" id="IPR001254">
    <property type="entry name" value="Trypsin_dom"/>
</dbReference>
<dbReference type="AlphaFoldDB" id="A0A7E5W5U2"/>
<comment type="similarity">
    <text evidence="1">Belongs to the peptidase S1 family.</text>
</comment>
<evidence type="ECO:0000256" key="2">
    <source>
        <dbReference type="ARBA" id="ARBA00022670"/>
    </source>
</evidence>
<dbReference type="FunCoup" id="A0A7E5W5U2">
    <property type="interactions" value="70"/>
</dbReference>
<dbReference type="PRINTS" id="PR00722">
    <property type="entry name" value="CHYMOTRYPSIN"/>
</dbReference>
<dbReference type="InterPro" id="IPR009003">
    <property type="entry name" value="Peptidase_S1_PA"/>
</dbReference>
<protein>
    <submittedName>
        <fullName evidence="9">Trypsin, alkaline C-like</fullName>
    </submittedName>
</protein>
<dbReference type="RefSeq" id="XP_026736004.1">
    <property type="nucleotide sequence ID" value="XM_026880203.1"/>
</dbReference>
<dbReference type="CDD" id="cd00190">
    <property type="entry name" value="Tryp_SPc"/>
    <property type="match status" value="1"/>
</dbReference>
<dbReference type="OrthoDB" id="546450at2759"/>
<reference evidence="9" key="1">
    <citation type="submission" date="2025-08" db="UniProtKB">
        <authorList>
            <consortium name="RefSeq"/>
        </authorList>
    </citation>
    <scope>IDENTIFICATION</scope>
</reference>
<evidence type="ECO:0000313" key="8">
    <source>
        <dbReference type="Proteomes" id="UP000322000"/>
    </source>
</evidence>
<dbReference type="InterPro" id="IPR050430">
    <property type="entry name" value="Peptidase_S1"/>
</dbReference>
<dbReference type="GO" id="GO:0006508">
    <property type="term" value="P:proteolysis"/>
    <property type="evidence" value="ECO:0007669"/>
    <property type="project" value="UniProtKB-KW"/>
</dbReference>
<evidence type="ECO:0000256" key="6">
    <source>
        <dbReference type="SAM" id="SignalP"/>
    </source>
</evidence>
<dbReference type="KEGG" id="tnl:113499662"/>
<feature type="domain" description="Peptidase S1" evidence="7">
    <location>
        <begin position="23"/>
        <end position="258"/>
    </location>
</feature>
<sequence>MASLIILALALFAGAASATELRIVGGETTSVNEYPSIAQVDFLGTASGIWSQSCGANILTSRYVLSAAQCFSGIFYDPKNRRIRAGTSYRNTGGQLAYVQYAFNHPSYGQNDMDADITVVLLKEPFVYNPNIQQVTIVPQGYEIPANVSSVLVGWGATQIGGLQSTELQAAVVRTIPRDECLEIYKNLTLARNVTENMICTQSFDDDTRDACQGDFGGPVYFSDILVGILSWGQGCGDYPTVSTAVSSYTDWIVSVAV</sequence>
<evidence type="ECO:0000256" key="5">
    <source>
        <dbReference type="ARBA" id="ARBA00023157"/>
    </source>
</evidence>
<evidence type="ECO:0000256" key="3">
    <source>
        <dbReference type="ARBA" id="ARBA00022801"/>
    </source>
</evidence>
<keyword evidence="4" id="KW-0720">Serine protease</keyword>
<keyword evidence="5" id="KW-1015">Disulfide bond</keyword>
<dbReference type="PANTHER" id="PTHR24276:SF91">
    <property type="entry name" value="AT26814P-RELATED"/>
    <property type="match status" value="1"/>
</dbReference>
<keyword evidence="3" id="KW-0378">Hydrolase</keyword>
<dbReference type="InterPro" id="IPR001314">
    <property type="entry name" value="Peptidase_S1A"/>
</dbReference>
<feature type="chain" id="PRO_5028968151" evidence="6">
    <location>
        <begin position="19"/>
        <end position="258"/>
    </location>
</feature>
<evidence type="ECO:0000313" key="9">
    <source>
        <dbReference type="RefSeq" id="XP_026736004.1"/>
    </source>
</evidence>
<dbReference type="Proteomes" id="UP000322000">
    <property type="component" value="Chromosome 12"/>
</dbReference>
<dbReference type="Pfam" id="PF00089">
    <property type="entry name" value="Trypsin"/>
    <property type="match status" value="1"/>
</dbReference>
<evidence type="ECO:0000256" key="1">
    <source>
        <dbReference type="ARBA" id="ARBA00007664"/>
    </source>
</evidence>
<dbReference type="Gene3D" id="2.40.10.10">
    <property type="entry name" value="Trypsin-like serine proteases"/>
    <property type="match status" value="1"/>
</dbReference>
<dbReference type="InParanoid" id="A0A7E5W5U2"/>